<dbReference type="InterPro" id="IPR006116">
    <property type="entry name" value="NT_2-5OAS_ClassI-CCAase"/>
</dbReference>
<evidence type="ECO:0000256" key="3">
    <source>
        <dbReference type="ARBA" id="ARBA00022723"/>
    </source>
</evidence>
<dbReference type="GO" id="GO:0016779">
    <property type="term" value="F:nucleotidyltransferase activity"/>
    <property type="evidence" value="ECO:0007669"/>
    <property type="project" value="UniProtKB-KW"/>
</dbReference>
<evidence type="ECO:0000256" key="8">
    <source>
        <dbReference type="ARBA" id="ARBA00023118"/>
    </source>
</evidence>
<dbReference type="Proteomes" id="UP000256977">
    <property type="component" value="Unassembled WGS sequence"/>
</dbReference>
<protein>
    <recommendedName>
        <fullName evidence="9">Cyclic GMP-AMP synthase</fullName>
    </recommendedName>
</protein>
<dbReference type="CDD" id="cd05400">
    <property type="entry name" value="NT_2-5OAS_ClassI-CCAase"/>
    <property type="match status" value="1"/>
</dbReference>
<evidence type="ECO:0000256" key="11">
    <source>
        <dbReference type="SAM" id="Coils"/>
    </source>
</evidence>
<feature type="coiled-coil region" evidence="11">
    <location>
        <begin position="282"/>
        <end position="309"/>
    </location>
</feature>
<dbReference type="InterPro" id="IPR048445">
    <property type="entry name" value="DncV-like_NTFase"/>
</dbReference>
<dbReference type="OrthoDB" id="7572058at2"/>
<keyword evidence="2" id="KW-0548">Nucleotidyltransferase</keyword>
<feature type="region of interest" description="Disordered" evidence="12">
    <location>
        <begin position="320"/>
        <end position="343"/>
    </location>
</feature>
<dbReference type="GO" id="GO:0046872">
    <property type="term" value="F:metal ion binding"/>
    <property type="evidence" value="ECO:0007669"/>
    <property type="project" value="UniProtKB-KW"/>
</dbReference>
<comment type="caution">
    <text evidence="14">The sequence shown here is derived from an EMBL/GenBank/DDBJ whole genome shotgun (WGS) entry which is preliminary data.</text>
</comment>
<keyword evidence="1" id="KW-0808">Transferase</keyword>
<dbReference type="RefSeq" id="WP_116058627.1">
    <property type="nucleotide sequence ID" value="NZ_QRDZ01000001.1"/>
</dbReference>
<evidence type="ECO:0000256" key="10">
    <source>
        <dbReference type="ARBA" id="ARBA00048304"/>
    </source>
</evidence>
<keyword evidence="8" id="KW-0051">Antiviral defense</keyword>
<reference evidence="14 15" key="1">
    <citation type="submission" date="2018-07" db="EMBL/GenBank/DDBJ databases">
        <title>Genomic Encyclopedia of Type Strains, Phase III (KMG-III): the genomes of soil and plant-associated and newly described type strains.</title>
        <authorList>
            <person name="Whitman W."/>
        </authorList>
    </citation>
    <scope>NUCLEOTIDE SEQUENCE [LARGE SCALE GENOMIC DNA]</scope>
    <source>
        <strain evidence="14 15">CECT 7287</strain>
    </source>
</reference>
<dbReference type="Pfam" id="PF21654">
    <property type="entry name" value="DncV-like_NTFase"/>
    <property type="match status" value="1"/>
</dbReference>
<accession>A0A3D9KU24</accession>
<evidence type="ECO:0000256" key="5">
    <source>
        <dbReference type="ARBA" id="ARBA00022840"/>
    </source>
</evidence>
<dbReference type="AlphaFoldDB" id="A0A3D9KU24"/>
<keyword evidence="6" id="KW-0460">Magnesium</keyword>
<evidence type="ECO:0000256" key="7">
    <source>
        <dbReference type="ARBA" id="ARBA00023080"/>
    </source>
</evidence>
<dbReference type="GO" id="GO:0009117">
    <property type="term" value="P:nucleotide metabolic process"/>
    <property type="evidence" value="ECO:0007669"/>
    <property type="project" value="UniProtKB-KW"/>
</dbReference>
<evidence type="ECO:0000256" key="1">
    <source>
        <dbReference type="ARBA" id="ARBA00022679"/>
    </source>
</evidence>
<keyword evidence="3" id="KW-0479">Metal-binding</keyword>
<comment type="catalytic activity">
    <reaction evidence="10">
        <text>GTP + ATP = 3',3'-cGAMP + 2 diphosphate</text>
        <dbReference type="Rhea" id="RHEA:35647"/>
        <dbReference type="ChEBI" id="CHEBI:30616"/>
        <dbReference type="ChEBI" id="CHEBI:33019"/>
        <dbReference type="ChEBI" id="CHEBI:37565"/>
        <dbReference type="ChEBI" id="CHEBI:71501"/>
    </reaction>
    <physiologicalReaction direction="left-to-right" evidence="10">
        <dbReference type="Rhea" id="RHEA:35648"/>
    </physiologicalReaction>
</comment>
<evidence type="ECO:0000256" key="4">
    <source>
        <dbReference type="ARBA" id="ARBA00022741"/>
    </source>
</evidence>
<proteinExistence type="predicted"/>
<evidence type="ECO:0000259" key="13">
    <source>
        <dbReference type="Pfam" id="PF21654"/>
    </source>
</evidence>
<evidence type="ECO:0000256" key="12">
    <source>
        <dbReference type="SAM" id="MobiDB-lite"/>
    </source>
</evidence>
<keyword evidence="4" id="KW-0547">Nucleotide-binding</keyword>
<keyword evidence="11" id="KW-0175">Coiled coil</keyword>
<gene>
    <name evidence="14" type="ORF">DFP98_101136</name>
</gene>
<keyword evidence="15" id="KW-1185">Reference proteome</keyword>
<keyword evidence="7" id="KW-0546">Nucleotide metabolism</keyword>
<evidence type="ECO:0000256" key="6">
    <source>
        <dbReference type="ARBA" id="ARBA00022842"/>
    </source>
</evidence>
<evidence type="ECO:0000256" key="9">
    <source>
        <dbReference type="ARBA" id="ARBA00044145"/>
    </source>
</evidence>
<sequence length="343" mass="39073">MTHCQKQFEEYHGKIKLSDEDEILREKRDTIIKRLNNKMPSAAKPYSTFNQGSYAMKTGVKPLDGNYDIDLGLFFEMATNDVDTPVEAKKWVYDALVDHTNDVVMKTPCVTVNYVAGYHVDVTIYAAQNSDNKVYLAKGKLNSSKENQSWDESNPKDLIHTIRNKYAVQEDRKQFRRLIRYLKRWKDEQFTQSGSGKPTGIALTAIVYHHMQVKTEVVDAFSGKKEYRDLDALIHVLTTFLSTFTTTYKIEDGNFVAYPHVEVKLPASPYPNLLVKMTPKQMKTFKEKLEGLKTSLIEAKNEIEKSDAALILQKQFGSDFPIPPKDDGQKASVRAVIPTNESA</sequence>
<evidence type="ECO:0000313" key="14">
    <source>
        <dbReference type="EMBL" id="RED89165.1"/>
    </source>
</evidence>
<keyword evidence="5" id="KW-0067">ATP-binding</keyword>
<dbReference type="EMBL" id="QRDZ01000001">
    <property type="protein sequence ID" value="RED89165.1"/>
    <property type="molecule type" value="Genomic_DNA"/>
</dbReference>
<evidence type="ECO:0000313" key="15">
    <source>
        <dbReference type="Proteomes" id="UP000256977"/>
    </source>
</evidence>
<feature type="domain" description="Cyclic GMP-AMP synthase DncV-like nucleotidyltransferase" evidence="13">
    <location>
        <begin position="49"/>
        <end position="125"/>
    </location>
</feature>
<name>A0A3D9KU24_9BACL</name>
<dbReference type="GO" id="GO:0005524">
    <property type="term" value="F:ATP binding"/>
    <property type="evidence" value="ECO:0007669"/>
    <property type="project" value="UniProtKB-KW"/>
</dbReference>
<dbReference type="GO" id="GO:0051607">
    <property type="term" value="P:defense response to virus"/>
    <property type="evidence" value="ECO:0007669"/>
    <property type="project" value="UniProtKB-KW"/>
</dbReference>
<evidence type="ECO:0000256" key="2">
    <source>
        <dbReference type="ARBA" id="ARBA00022695"/>
    </source>
</evidence>
<organism evidence="14 15">
    <name type="scientific">Cohnella phaseoli</name>
    <dbReference type="NCBI Taxonomy" id="456490"/>
    <lineage>
        <taxon>Bacteria</taxon>
        <taxon>Bacillati</taxon>
        <taxon>Bacillota</taxon>
        <taxon>Bacilli</taxon>
        <taxon>Bacillales</taxon>
        <taxon>Paenibacillaceae</taxon>
        <taxon>Cohnella</taxon>
    </lineage>
</organism>